<protein>
    <submittedName>
        <fullName evidence="3">Uncharacterized protein</fullName>
    </submittedName>
</protein>
<sequence>MHPPQPGSPGGLGLRLLGNLFQTPGRAKQGHLGEENQLYFHPELKRWVERGKEDLAAADAASAAPPTSWAGFQPGPSPSRRSIAARYVLQENLVVAPTHASSLGLPPPPCCTGCGIIEPWTPAQCSSILLPAADYDSFASSGPPSAASDCGIESECGSSDCSDSRSGSVTGRLCSATFSRRPGAADSKAEALCAVELSARLAAVAVERDATQDTQAAAGESHSAGQGSADAGSASPLPRVFSLSLALEEDHAFAFVVPPQPKPACSCPTGSEPPCPAPRPPSPTWAARPPPAVQPAPSCEACAFTFAPPLAPVAAQASGCSAQVRPWPALSCGGSYECAPQEEQAAPPQPSPDTSGGSVITPTAAAEPAAKQPEPQLQPAEHAGTQLDAAAVDAALELLKRLRGSLLGAAPQQRPELRHASTAAAAATGAAPQISATVAEAARALAGAGLIPPSNTSATAAKKQRESAQPGPASSGNEAASPFAASAAAAKGASVHTPKAGNAASAPVVSTPELMPPRRPTRSSACGEGGSKNLMPALDCSAGAREEPDVACHVIPVIRPAGKAADPAAEALARAAEAEARAADLAEALRRERAETAALAEALRKERAERAEVATALDAMRAALARQLEAEARERASLAEALAEERAAAAAAQAAWAAEAEALRADAEGARSELAALQAEHDELLLCLGQENSKVSALAEALGVAGVDPQPLVEAVEARFVELP</sequence>
<feature type="region of interest" description="Disordered" evidence="2">
    <location>
        <begin position="270"/>
        <end position="289"/>
    </location>
</feature>
<keyword evidence="1" id="KW-0175">Coiled coil</keyword>
<feature type="compositionally biased region" description="Low complexity" evidence="2">
    <location>
        <begin position="362"/>
        <end position="382"/>
    </location>
</feature>
<organism evidence="3 4">
    <name type="scientific">Edaphochlamys debaryana</name>
    <dbReference type="NCBI Taxonomy" id="47281"/>
    <lineage>
        <taxon>Eukaryota</taxon>
        <taxon>Viridiplantae</taxon>
        <taxon>Chlorophyta</taxon>
        <taxon>core chlorophytes</taxon>
        <taxon>Chlorophyceae</taxon>
        <taxon>CS clade</taxon>
        <taxon>Chlamydomonadales</taxon>
        <taxon>Chlamydomonadales incertae sedis</taxon>
        <taxon>Edaphochlamys</taxon>
    </lineage>
</organism>
<evidence type="ECO:0000256" key="1">
    <source>
        <dbReference type="SAM" id="Coils"/>
    </source>
</evidence>
<evidence type="ECO:0000313" key="4">
    <source>
        <dbReference type="Proteomes" id="UP000612055"/>
    </source>
</evidence>
<keyword evidence="4" id="KW-1185">Reference proteome</keyword>
<feature type="region of interest" description="Disordered" evidence="2">
    <location>
        <begin position="212"/>
        <end position="233"/>
    </location>
</feature>
<accession>A0A835XF24</accession>
<feature type="compositionally biased region" description="Pro residues" evidence="2">
    <location>
        <begin position="271"/>
        <end position="289"/>
    </location>
</feature>
<feature type="compositionally biased region" description="Low complexity" evidence="2">
    <location>
        <begin position="223"/>
        <end position="233"/>
    </location>
</feature>
<name>A0A835XF24_9CHLO</name>
<gene>
    <name evidence="3" type="ORF">HYH03_018566</name>
</gene>
<evidence type="ECO:0000256" key="2">
    <source>
        <dbReference type="SAM" id="MobiDB-lite"/>
    </source>
</evidence>
<feature type="region of interest" description="Disordered" evidence="2">
    <location>
        <begin position="340"/>
        <end position="382"/>
    </location>
</feature>
<feature type="region of interest" description="Disordered" evidence="2">
    <location>
        <begin position="57"/>
        <end position="77"/>
    </location>
</feature>
<feature type="coiled-coil region" evidence="1">
    <location>
        <begin position="568"/>
        <end position="680"/>
    </location>
</feature>
<dbReference type="EMBL" id="JAEHOE010000217">
    <property type="protein sequence ID" value="KAG2482521.1"/>
    <property type="molecule type" value="Genomic_DNA"/>
</dbReference>
<comment type="caution">
    <text evidence="3">The sequence shown here is derived from an EMBL/GenBank/DDBJ whole genome shotgun (WGS) entry which is preliminary data.</text>
</comment>
<dbReference type="AlphaFoldDB" id="A0A835XF24"/>
<dbReference type="OrthoDB" id="553244at2759"/>
<dbReference type="Proteomes" id="UP000612055">
    <property type="component" value="Unassembled WGS sequence"/>
</dbReference>
<feature type="region of interest" description="Disordered" evidence="2">
    <location>
        <begin position="450"/>
        <end position="482"/>
    </location>
</feature>
<evidence type="ECO:0000313" key="3">
    <source>
        <dbReference type="EMBL" id="KAG2482521.1"/>
    </source>
</evidence>
<reference evidence="3" key="1">
    <citation type="journal article" date="2020" name="bioRxiv">
        <title>Comparative genomics of Chlamydomonas.</title>
        <authorList>
            <person name="Craig R.J."/>
            <person name="Hasan A.R."/>
            <person name="Ness R.W."/>
            <person name="Keightley P.D."/>
        </authorList>
    </citation>
    <scope>NUCLEOTIDE SEQUENCE</scope>
    <source>
        <strain evidence="3">CCAP 11/70</strain>
    </source>
</reference>
<feature type="region of interest" description="Disordered" evidence="2">
    <location>
        <begin position="496"/>
        <end position="530"/>
    </location>
</feature>
<proteinExistence type="predicted"/>